<keyword evidence="3 4" id="KW-0663">Pyridoxal phosphate</keyword>
<evidence type="ECO:0000256" key="2">
    <source>
        <dbReference type="ARBA" id="ARBA00008954"/>
    </source>
</evidence>
<dbReference type="InterPro" id="IPR049704">
    <property type="entry name" value="Aminotrans_3_PPA_site"/>
</dbReference>
<comment type="caution">
    <text evidence="5">The sequence shown here is derived from an EMBL/GenBank/DDBJ whole genome shotgun (WGS) entry which is preliminary data.</text>
</comment>
<dbReference type="Gene3D" id="3.90.1150.10">
    <property type="entry name" value="Aspartate Aminotransferase, domain 1"/>
    <property type="match status" value="1"/>
</dbReference>
<evidence type="ECO:0000313" key="5">
    <source>
        <dbReference type="EMBL" id="MBC5638289.1"/>
    </source>
</evidence>
<name>A0A923L8E8_9BACI</name>
<gene>
    <name evidence="5" type="ORF">H8S33_16025</name>
</gene>
<dbReference type="GO" id="GO:0030170">
    <property type="term" value="F:pyridoxal phosphate binding"/>
    <property type="evidence" value="ECO:0007669"/>
    <property type="project" value="InterPro"/>
</dbReference>
<dbReference type="RefSeq" id="WP_186870998.1">
    <property type="nucleotide sequence ID" value="NZ_JACOOL010000014.1"/>
</dbReference>
<dbReference type="Gene3D" id="3.40.640.10">
    <property type="entry name" value="Type I PLP-dependent aspartate aminotransferase-like (Major domain)"/>
    <property type="match status" value="1"/>
</dbReference>
<dbReference type="InterPro" id="IPR015424">
    <property type="entry name" value="PyrdxlP-dep_Trfase"/>
</dbReference>
<keyword evidence="5" id="KW-0032">Aminotransferase</keyword>
<dbReference type="InterPro" id="IPR049691">
    <property type="entry name" value="Daptide_aminotransferase"/>
</dbReference>
<dbReference type="PROSITE" id="PS00600">
    <property type="entry name" value="AA_TRANSFER_CLASS_3"/>
    <property type="match status" value="1"/>
</dbReference>
<comment type="similarity">
    <text evidence="2 4">Belongs to the class-III pyridoxal-phosphate-dependent aminotransferase family.</text>
</comment>
<keyword evidence="5" id="KW-0808">Transferase</keyword>
<dbReference type="Pfam" id="PF00202">
    <property type="entry name" value="Aminotran_3"/>
    <property type="match status" value="1"/>
</dbReference>
<protein>
    <submittedName>
        <fullName evidence="5">Aspartate aminotransferase family protein</fullName>
    </submittedName>
</protein>
<dbReference type="PANTHER" id="PTHR43094:SF1">
    <property type="entry name" value="AMINOTRANSFERASE CLASS-III"/>
    <property type="match status" value="1"/>
</dbReference>
<sequence>MNTKNMLYPHVHPLKPVSYGPDFPIIVRGEGIYIQDTQGKVYLDAISGLWNVSLGYGNPKINEAIINQLDKIAYVNPIQHSNPTTVKFAEQLLNVVPDNIVNVIYTCTGSESTELAIKIARKYNQLKSRPHKNKIATLDLSYHGTYYGSMSISGVDREVSSEYGPNLSGMIFLPTPVKRYPNQANSDSIDEIKEELHNIFNQDGGNIAAVIIEPVLGSGGSIPLTVEYVQLIKKFCRQHDILLVIDEVATGFGRTGKLFGFEHYNIEPDVLCLSKGINNGYLPLGATLISSKIYETFISHNTQIEHLSTQNGNPLACAAGITSLEIINNDKLLKHVTNIGEYLRNEIFNTLQSHKNFSETRGKGLMLGIELVKNKKTYQCLSYQQISELVNKFTQKGLIVYPFFNQPRTTGIHLFPPFILTYEEANKIVKIIKKVFDNTIY</sequence>
<dbReference type="InterPro" id="IPR015422">
    <property type="entry name" value="PyrdxlP-dep_Trfase_small"/>
</dbReference>
<dbReference type="AlphaFoldDB" id="A0A923L8E8"/>
<evidence type="ECO:0000313" key="6">
    <source>
        <dbReference type="Proteomes" id="UP000637359"/>
    </source>
</evidence>
<organism evidence="5 6">
    <name type="scientific">Ornithinibacillus hominis</name>
    <dbReference type="NCBI Taxonomy" id="2763055"/>
    <lineage>
        <taxon>Bacteria</taxon>
        <taxon>Bacillati</taxon>
        <taxon>Bacillota</taxon>
        <taxon>Bacilli</taxon>
        <taxon>Bacillales</taxon>
        <taxon>Bacillaceae</taxon>
        <taxon>Ornithinibacillus</taxon>
    </lineage>
</organism>
<evidence type="ECO:0000256" key="3">
    <source>
        <dbReference type="ARBA" id="ARBA00022898"/>
    </source>
</evidence>
<evidence type="ECO:0000256" key="4">
    <source>
        <dbReference type="RuleBase" id="RU003560"/>
    </source>
</evidence>
<dbReference type="InterPro" id="IPR015421">
    <property type="entry name" value="PyrdxlP-dep_Trfase_major"/>
</dbReference>
<reference evidence="5" key="1">
    <citation type="submission" date="2020-08" db="EMBL/GenBank/DDBJ databases">
        <title>Genome public.</title>
        <authorList>
            <person name="Liu C."/>
            <person name="Sun Q."/>
        </authorList>
    </citation>
    <scope>NUCLEOTIDE SEQUENCE</scope>
    <source>
        <strain evidence="5">BX22</strain>
    </source>
</reference>
<dbReference type="EMBL" id="JACOOL010000014">
    <property type="protein sequence ID" value="MBC5638289.1"/>
    <property type="molecule type" value="Genomic_DNA"/>
</dbReference>
<proteinExistence type="inferred from homology"/>
<dbReference type="PIRSF" id="PIRSF000521">
    <property type="entry name" value="Transaminase_4ab_Lys_Orn"/>
    <property type="match status" value="1"/>
</dbReference>
<comment type="cofactor">
    <cofactor evidence="1">
        <name>pyridoxal 5'-phosphate</name>
        <dbReference type="ChEBI" id="CHEBI:597326"/>
    </cofactor>
</comment>
<dbReference type="Proteomes" id="UP000637359">
    <property type="component" value="Unassembled WGS sequence"/>
</dbReference>
<accession>A0A923L8E8</accession>
<keyword evidence="6" id="KW-1185">Reference proteome</keyword>
<dbReference type="FunFam" id="3.40.640.10:FF:000004">
    <property type="entry name" value="Acetylornithine aminotransferase"/>
    <property type="match status" value="1"/>
</dbReference>
<dbReference type="SUPFAM" id="SSF53383">
    <property type="entry name" value="PLP-dependent transferases"/>
    <property type="match status" value="1"/>
</dbReference>
<dbReference type="InterPro" id="IPR005814">
    <property type="entry name" value="Aminotrans_3"/>
</dbReference>
<dbReference type="PANTHER" id="PTHR43094">
    <property type="entry name" value="AMINOTRANSFERASE"/>
    <property type="match status" value="1"/>
</dbReference>
<evidence type="ECO:0000256" key="1">
    <source>
        <dbReference type="ARBA" id="ARBA00001933"/>
    </source>
</evidence>
<dbReference type="CDD" id="cd00610">
    <property type="entry name" value="OAT_like"/>
    <property type="match status" value="1"/>
</dbReference>
<dbReference type="NCBIfam" id="NF041821">
    <property type="entry name" value="daptide_amino"/>
    <property type="match status" value="1"/>
</dbReference>
<dbReference type="GO" id="GO:0008483">
    <property type="term" value="F:transaminase activity"/>
    <property type="evidence" value="ECO:0007669"/>
    <property type="project" value="UniProtKB-KW"/>
</dbReference>